<evidence type="ECO:0000313" key="2">
    <source>
        <dbReference type="Proteomes" id="UP000054359"/>
    </source>
</evidence>
<dbReference type="AlphaFoldDB" id="A0A087U7J9"/>
<sequence length="52" mass="5701">MFNCLKSCTFKTQCNSSKMSTILCFLHTPGGKAYTTRNLMFLCISARLGGSS</sequence>
<protein>
    <submittedName>
        <fullName evidence="1">Uncharacterized protein</fullName>
    </submittedName>
</protein>
<accession>A0A087U7J9</accession>
<gene>
    <name evidence="1" type="ORF">X975_27143</name>
</gene>
<reference evidence="1 2" key="1">
    <citation type="submission" date="2013-11" db="EMBL/GenBank/DDBJ databases">
        <title>Genome sequencing of Stegodyphus mimosarum.</title>
        <authorList>
            <person name="Bechsgaard J."/>
        </authorList>
    </citation>
    <scope>NUCLEOTIDE SEQUENCE [LARGE SCALE GENOMIC DNA]</scope>
</reference>
<feature type="non-terminal residue" evidence="1">
    <location>
        <position position="52"/>
    </location>
</feature>
<dbReference type="Proteomes" id="UP000054359">
    <property type="component" value="Unassembled WGS sequence"/>
</dbReference>
<dbReference type="EMBL" id="KK118582">
    <property type="protein sequence ID" value="KFM73338.1"/>
    <property type="molecule type" value="Genomic_DNA"/>
</dbReference>
<proteinExistence type="predicted"/>
<keyword evidence="2" id="KW-1185">Reference proteome</keyword>
<name>A0A087U7J9_STEMI</name>
<organism evidence="1 2">
    <name type="scientific">Stegodyphus mimosarum</name>
    <name type="common">African social velvet spider</name>
    <dbReference type="NCBI Taxonomy" id="407821"/>
    <lineage>
        <taxon>Eukaryota</taxon>
        <taxon>Metazoa</taxon>
        <taxon>Ecdysozoa</taxon>
        <taxon>Arthropoda</taxon>
        <taxon>Chelicerata</taxon>
        <taxon>Arachnida</taxon>
        <taxon>Araneae</taxon>
        <taxon>Araneomorphae</taxon>
        <taxon>Entelegynae</taxon>
        <taxon>Eresoidea</taxon>
        <taxon>Eresidae</taxon>
        <taxon>Stegodyphus</taxon>
    </lineage>
</organism>
<evidence type="ECO:0000313" key="1">
    <source>
        <dbReference type="EMBL" id="KFM73338.1"/>
    </source>
</evidence>